<dbReference type="SUPFAM" id="SSF53448">
    <property type="entry name" value="Nucleotide-diphospho-sugar transferases"/>
    <property type="match status" value="1"/>
</dbReference>
<dbReference type="Proteomes" id="UP000189883">
    <property type="component" value="Chromosome"/>
</dbReference>
<dbReference type="Pfam" id="PF00535">
    <property type="entry name" value="Glycos_transf_2"/>
    <property type="match status" value="1"/>
</dbReference>
<evidence type="ECO:0000313" key="3">
    <source>
        <dbReference type="Proteomes" id="UP000189883"/>
    </source>
</evidence>
<keyword evidence="2" id="KW-0808">Transferase</keyword>
<gene>
    <name evidence="2" type="ORF">AB406_1069</name>
</gene>
<dbReference type="InterPro" id="IPR001173">
    <property type="entry name" value="Glyco_trans_2-like"/>
</dbReference>
<dbReference type="InterPro" id="IPR029044">
    <property type="entry name" value="Nucleotide-diphossugar_trans"/>
</dbReference>
<evidence type="ECO:0000313" key="2">
    <source>
        <dbReference type="EMBL" id="AQY22018.1"/>
    </source>
</evidence>
<name>A0A1S7DSG8_RIEAN</name>
<dbReference type="AlphaFoldDB" id="A0A1S7DSG8"/>
<dbReference type="PANTHER" id="PTHR22916">
    <property type="entry name" value="GLYCOSYLTRANSFERASE"/>
    <property type="match status" value="1"/>
</dbReference>
<evidence type="ECO:0000259" key="1">
    <source>
        <dbReference type="Pfam" id="PF00535"/>
    </source>
</evidence>
<dbReference type="PANTHER" id="PTHR22916:SF3">
    <property type="entry name" value="UDP-GLCNAC:BETAGAL BETA-1,3-N-ACETYLGLUCOSAMINYLTRANSFERASE-LIKE PROTEIN 1"/>
    <property type="match status" value="1"/>
</dbReference>
<protein>
    <submittedName>
        <fullName evidence="2">Glycosyl transferase family 2</fullName>
    </submittedName>
</protein>
<dbReference type="RefSeq" id="WP_079207273.1">
    <property type="nucleotide sequence ID" value="NZ_CP011859.1"/>
</dbReference>
<dbReference type="Gene3D" id="3.90.550.10">
    <property type="entry name" value="Spore Coat Polysaccharide Biosynthesis Protein SpsA, Chain A"/>
    <property type="match status" value="1"/>
</dbReference>
<organism evidence="2 3">
    <name type="scientific">Riemerella anatipestifer</name>
    <name type="common">Moraxella anatipestifer</name>
    <dbReference type="NCBI Taxonomy" id="34085"/>
    <lineage>
        <taxon>Bacteria</taxon>
        <taxon>Pseudomonadati</taxon>
        <taxon>Bacteroidota</taxon>
        <taxon>Flavobacteriia</taxon>
        <taxon>Flavobacteriales</taxon>
        <taxon>Weeksellaceae</taxon>
        <taxon>Riemerella</taxon>
    </lineage>
</organism>
<dbReference type="GO" id="GO:0016758">
    <property type="term" value="F:hexosyltransferase activity"/>
    <property type="evidence" value="ECO:0007669"/>
    <property type="project" value="UniProtKB-ARBA"/>
</dbReference>
<feature type="domain" description="Glycosyltransferase 2-like" evidence="1">
    <location>
        <begin position="3"/>
        <end position="167"/>
    </location>
</feature>
<dbReference type="EMBL" id="CP011859">
    <property type="protein sequence ID" value="AQY22018.1"/>
    <property type="molecule type" value="Genomic_DNA"/>
</dbReference>
<dbReference type="CDD" id="cd00761">
    <property type="entry name" value="Glyco_tranf_GTA_type"/>
    <property type="match status" value="1"/>
</dbReference>
<sequence>MISICIPIYNTEVATLVTALKSEIETNDLNAEIVLIDDASDKYYQGLNKPLETVVDTTVWLPKNVGRARIRNLFLKYAKGQYLLFLDSDGEIISNQFIQNYQKIITENKDVKVVYGGGGTQKEKPLTGQYLRWKFANERENLPLLRRKRNKRLSFQTNNFLIDRDIFSQCLFEEQLTGYGYEDIVFAKDLKDRGINIFHIDNPVLNFYLDTNEAYLKKIEDSIDNLCFLLKNSPKKVEDIKLVKAYHLVKKLKLNSILSRLFSSFGKEFLREKLLGGKVSLRYLDMYKLGLLLEKINPSV</sequence>
<accession>A0A1S7DSG8</accession>
<proteinExistence type="predicted"/>
<reference evidence="2 3" key="1">
    <citation type="submission" date="2015-06" db="EMBL/GenBank/DDBJ databases">
        <title>R. anatipestifer strain HXb2 is the most virulent strain so far, and the genome sequence would help us uncover the pathogenesis.</title>
        <authorList>
            <person name="Hu Q."/>
            <person name="Qi J."/>
            <person name="Bo H."/>
            <person name="Liu G."/>
            <person name="Tao M."/>
            <person name="Ding Y."/>
            <person name="Xue Y."/>
        </authorList>
    </citation>
    <scope>NUCLEOTIDE SEQUENCE [LARGE SCALE GENOMIC DNA]</scope>
    <source>
        <strain evidence="2 3">HXb2</strain>
    </source>
</reference>